<dbReference type="Pfam" id="PF05205">
    <property type="entry name" value="COMPASS-Shg1"/>
    <property type="match status" value="1"/>
</dbReference>
<feature type="compositionally biased region" description="Polar residues" evidence="1">
    <location>
        <begin position="160"/>
        <end position="178"/>
    </location>
</feature>
<accession>A0A409VH42</accession>
<dbReference type="EMBL" id="NHYE01005650">
    <property type="protein sequence ID" value="PPQ65578.1"/>
    <property type="molecule type" value="Genomic_DNA"/>
</dbReference>
<comment type="caution">
    <text evidence="3">The sequence shown here is derived from an EMBL/GenBank/DDBJ whole genome shotgun (WGS) entry which is preliminary data.</text>
</comment>
<dbReference type="AlphaFoldDB" id="A0A409VH42"/>
<evidence type="ECO:0000313" key="3">
    <source>
        <dbReference type="EMBL" id="PPQ65578.1"/>
    </source>
</evidence>
<evidence type="ECO:0000259" key="2">
    <source>
        <dbReference type="Pfam" id="PF05205"/>
    </source>
</evidence>
<feature type="region of interest" description="Disordered" evidence="1">
    <location>
        <begin position="132"/>
        <end position="238"/>
    </location>
</feature>
<proteinExistence type="predicted"/>
<protein>
    <recommendedName>
        <fullName evidence="2">BOD1/SHG1 domain-containing protein</fullName>
    </recommendedName>
</protein>
<name>A0A409VH42_9AGAR</name>
<evidence type="ECO:0000313" key="4">
    <source>
        <dbReference type="Proteomes" id="UP000284706"/>
    </source>
</evidence>
<keyword evidence="4" id="KW-1185">Reference proteome</keyword>
<feature type="compositionally biased region" description="Polar residues" evidence="1">
    <location>
        <begin position="202"/>
        <end position="212"/>
    </location>
</feature>
<gene>
    <name evidence="3" type="ORF">CVT26_000527</name>
</gene>
<dbReference type="STRING" id="231916.A0A409VH42"/>
<reference evidence="3 4" key="1">
    <citation type="journal article" date="2018" name="Evol. Lett.">
        <title>Horizontal gene cluster transfer increased hallucinogenic mushroom diversity.</title>
        <authorList>
            <person name="Reynolds H.T."/>
            <person name="Vijayakumar V."/>
            <person name="Gluck-Thaler E."/>
            <person name="Korotkin H.B."/>
            <person name="Matheny P.B."/>
            <person name="Slot J.C."/>
        </authorList>
    </citation>
    <scope>NUCLEOTIDE SEQUENCE [LARGE SCALE GENOMIC DNA]</scope>
    <source>
        <strain evidence="3 4">SRW20</strain>
    </source>
</reference>
<sequence>MPINNPTALVEEFKKSGEFDRLRRELLAQFQQDPSFPTFRENVEDIARKRIANDQERLQFLSSDVVLKELTQEVQRQVDRGPETVMSDIYERYPIIERAASNFREFSEPSFLGGVQKAMQKILQNDKGLTTTASKDVQGMELTHTEVRQGTVEQREKTGQDAQAQESDKVSGQPSPTGGSHDKLGSPSIENSREPGNDRSSQEQVIVQSSGQGHVGTPLEAEDVLVGPGPSTQDRNSVVDKKIEGEEEIQIDIEMVDVKPDD</sequence>
<dbReference type="InterPro" id="IPR055264">
    <property type="entry name" value="BOD1/SHG1_dom"/>
</dbReference>
<dbReference type="OrthoDB" id="5579731at2759"/>
<dbReference type="InParanoid" id="A0A409VH42"/>
<organism evidence="3 4">
    <name type="scientific">Gymnopilus dilepis</name>
    <dbReference type="NCBI Taxonomy" id="231916"/>
    <lineage>
        <taxon>Eukaryota</taxon>
        <taxon>Fungi</taxon>
        <taxon>Dikarya</taxon>
        <taxon>Basidiomycota</taxon>
        <taxon>Agaricomycotina</taxon>
        <taxon>Agaricomycetes</taxon>
        <taxon>Agaricomycetidae</taxon>
        <taxon>Agaricales</taxon>
        <taxon>Agaricineae</taxon>
        <taxon>Hymenogastraceae</taxon>
        <taxon>Gymnopilus</taxon>
    </lineage>
</organism>
<dbReference type="Proteomes" id="UP000284706">
    <property type="component" value="Unassembled WGS sequence"/>
</dbReference>
<feature type="compositionally biased region" description="Basic and acidic residues" evidence="1">
    <location>
        <begin position="191"/>
        <end position="201"/>
    </location>
</feature>
<feature type="compositionally biased region" description="Basic and acidic residues" evidence="1">
    <location>
        <begin position="143"/>
        <end position="159"/>
    </location>
</feature>
<feature type="domain" description="BOD1/SHG1" evidence="2">
    <location>
        <begin position="9"/>
        <end position="84"/>
    </location>
</feature>
<evidence type="ECO:0000256" key="1">
    <source>
        <dbReference type="SAM" id="MobiDB-lite"/>
    </source>
</evidence>